<keyword evidence="4" id="KW-0378">Hydrolase</keyword>
<reference evidence="8 9" key="1">
    <citation type="submission" date="2014-09" db="EMBL/GenBank/DDBJ databases">
        <title>Using Illumina technology Improving SMRT sequencing Genome Assembly by RASTools.</title>
        <authorList>
            <person name="Zhou Y."/>
            <person name="Ma T."/>
            <person name="Liu T."/>
        </authorList>
    </citation>
    <scope>NUCLEOTIDE SEQUENCE [LARGE SCALE GENOMIC DNA]</scope>
    <source>
        <strain evidence="8 9">ATCC 55669</strain>
    </source>
</reference>
<keyword evidence="5" id="KW-0862">Zinc</keyword>
<evidence type="ECO:0000256" key="1">
    <source>
        <dbReference type="ARBA" id="ARBA00001947"/>
    </source>
</evidence>
<keyword evidence="9" id="KW-1185">Reference proteome</keyword>
<keyword evidence="2" id="KW-0645">Protease</keyword>
<proteinExistence type="predicted"/>
<evidence type="ECO:0000256" key="3">
    <source>
        <dbReference type="ARBA" id="ARBA00022723"/>
    </source>
</evidence>
<dbReference type="STRING" id="1549858.MC45_05070"/>
<evidence type="ECO:0000256" key="5">
    <source>
        <dbReference type="ARBA" id="ARBA00022833"/>
    </source>
</evidence>
<dbReference type="KEGG" id="stax:MC45_05070"/>
<dbReference type="CDD" id="cd12797">
    <property type="entry name" value="M23_peptidase"/>
    <property type="match status" value="1"/>
</dbReference>
<dbReference type="PANTHER" id="PTHR21666">
    <property type="entry name" value="PEPTIDASE-RELATED"/>
    <property type="match status" value="1"/>
</dbReference>
<dbReference type="SUPFAM" id="SSF51261">
    <property type="entry name" value="Duplicated hybrid motif"/>
    <property type="match status" value="1"/>
</dbReference>
<evidence type="ECO:0000259" key="7">
    <source>
        <dbReference type="Pfam" id="PF01551"/>
    </source>
</evidence>
<dbReference type="GO" id="GO:0004222">
    <property type="term" value="F:metalloendopeptidase activity"/>
    <property type="evidence" value="ECO:0007669"/>
    <property type="project" value="TreeGrafter"/>
</dbReference>
<dbReference type="EMBL" id="CP009571">
    <property type="protein sequence ID" value="AIT05883.1"/>
    <property type="molecule type" value="Genomic_DNA"/>
</dbReference>
<feature type="domain" description="M23ase beta-sheet core" evidence="7">
    <location>
        <begin position="77"/>
        <end position="180"/>
    </location>
</feature>
<dbReference type="PANTHER" id="PTHR21666:SF288">
    <property type="entry name" value="CELL DIVISION PROTEIN YTFB"/>
    <property type="match status" value="1"/>
</dbReference>
<evidence type="ECO:0000313" key="9">
    <source>
        <dbReference type="Proteomes" id="UP000033200"/>
    </source>
</evidence>
<dbReference type="InterPro" id="IPR011055">
    <property type="entry name" value="Dup_hybrid_motif"/>
</dbReference>
<dbReference type="Pfam" id="PF01551">
    <property type="entry name" value="Peptidase_M23"/>
    <property type="match status" value="1"/>
</dbReference>
<comment type="cofactor">
    <cofactor evidence="1">
        <name>Zn(2+)</name>
        <dbReference type="ChEBI" id="CHEBI:29105"/>
    </cofactor>
</comment>
<accession>A0A097EE72</accession>
<organism evidence="8 9">
    <name type="scientific">Sphingomonas taxi</name>
    <dbReference type="NCBI Taxonomy" id="1549858"/>
    <lineage>
        <taxon>Bacteria</taxon>
        <taxon>Pseudomonadati</taxon>
        <taxon>Pseudomonadota</taxon>
        <taxon>Alphaproteobacteria</taxon>
        <taxon>Sphingomonadales</taxon>
        <taxon>Sphingomonadaceae</taxon>
        <taxon>Sphingomonas</taxon>
    </lineage>
</organism>
<dbReference type="Proteomes" id="UP000033200">
    <property type="component" value="Chromosome"/>
</dbReference>
<evidence type="ECO:0000256" key="4">
    <source>
        <dbReference type="ARBA" id="ARBA00022801"/>
    </source>
</evidence>
<evidence type="ECO:0000256" key="6">
    <source>
        <dbReference type="ARBA" id="ARBA00023049"/>
    </source>
</evidence>
<dbReference type="Gene3D" id="2.70.70.10">
    <property type="entry name" value="Glucose Permease (Domain IIA)"/>
    <property type="match status" value="1"/>
</dbReference>
<keyword evidence="3" id="KW-0479">Metal-binding</keyword>
<evidence type="ECO:0000313" key="8">
    <source>
        <dbReference type="EMBL" id="AIT05883.1"/>
    </source>
</evidence>
<gene>
    <name evidence="8" type="ORF">MC45_05070</name>
</gene>
<sequence length="195" mass="20444">MTRLGWIILAVVVLLGAAFAAMTSFGTASRTTAPHVGVAVGEPSARDDAPLAVPVAGVRRAAIVDSWMDPRGGGSRGHHGTDIPAAAGTPVIAAAPGTVEKLFASNLGGTTAYIRSPDRRWIYYYAHLAGYAPGLHEGQQVRTGQPIGYVGDTGDAGAGNYHLHFGLQRMQPGERWHQGEDVNPFPLLAGRARGR</sequence>
<name>A0A097EE72_9SPHN</name>
<dbReference type="RefSeq" id="WP_038660337.1">
    <property type="nucleotide sequence ID" value="NZ_CP009571.1"/>
</dbReference>
<dbReference type="InterPro" id="IPR016047">
    <property type="entry name" value="M23ase_b-sheet_dom"/>
</dbReference>
<protein>
    <submittedName>
        <fullName evidence="8">Peptidase M23</fullName>
    </submittedName>
</protein>
<keyword evidence="6" id="KW-0482">Metalloprotease</keyword>
<dbReference type="eggNOG" id="COG0739">
    <property type="taxonomic scope" value="Bacteria"/>
</dbReference>
<dbReference type="GO" id="GO:0006508">
    <property type="term" value="P:proteolysis"/>
    <property type="evidence" value="ECO:0007669"/>
    <property type="project" value="UniProtKB-KW"/>
</dbReference>
<dbReference type="HOGENOM" id="CLU_101406_0_1_5"/>
<evidence type="ECO:0000256" key="2">
    <source>
        <dbReference type="ARBA" id="ARBA00022670"/>
    </source>
</evidence>
<dbReference type="AlphaFoldDB" id="A0A097EE72"/>
<dbReference type="GO" id="GO:0046872">
    <property type="term" value="F:metal ion binding"/>
    <property type="evidence" value="ECO:0007669"/>
    <property type="project" value="UniProtKB-KW"/>
</dbReference>
<dbReference type="InterPro" id="IPR050570">
    <property type="entry name" value="Cell_wall_metabolism_enzyme"/>
</dbReference>